<comment type="caution">
    <text evidence="2">The sequence shown here is derived from an EMBL/GenBank/DDBJ whole genome shotgun (WGS) entry which is preliminary data.</text>
</comment>
<evidence type="ECO:0000256" key="1">
    <source>
        <dbReference type="SAM" id="SignalP"/>
    </source>
</evidence>
<feature type="signal peptide" evidence="1">
    <location>
        <begin position="1"/>
        <end position="24"/>
    </location>
</feature>
<keyword evidence="1" id="KW-0732">Signal</keyword>
<gene>
    <name evidence="2" type="ORF">EV681_3277</name>
</gene>
<organism evidence="2 3">
    <name type="scientific">Advenella incenata</name>
    <dbReference type="NCBI Taxonomy" id="267800"/>
    <lineage>
        <taxon>Bacteria</taxon>
        <taxon>Pseudomonadati</taxon>
        <taxon>Pseudomonadota</taxon>
        <taxon>Betaproteobacteria</taxon>
        <taxon>Burkholderiales</taxon>
        <taxon>Alcaligenaceae</taxon>
    </lineage>
</organism>
<dbReference type="EMBL" id="SHKO01000002">
    <property type="protein sequence ID" value="RZT94848.1"/>
    <property type="molecule type" value="Genomic_DNA"/>
</dbReference>
<evidence type="ECO:0000313" key="3">
    <source>
        <dbReference type="Proteomes" id="UP000293398"/>
    </source>
</evidence>
<name>A0A4Q7VFT0_9BURK</name>
<dbReference type="RefSeq" id="WP_165393075.1">
    <property type="nucleotide sequence ID" value="NZ_SHKO01000002.1"/>
</dbReference>
<evidence type="ECO:0000313" key="2">
    <source>
        <dbReference type="EMBL" id="RZT94848.1"/>
    </source>
</evidence>
<protein>
    <submittedName>
        <fullName evidence="2">Outer membrane putative beta-barrel porin/alpha-amylase</fullName>
    </submittedName>
</protein>
<dbReference type="Proteomes" id="UP000293398">
    <property type="component" value="Unassembled WGS sequence"/>
</dbReference>
<reference evidence="2 3" key="1">
    <citation type="submission" date="2019-02" db="EMBL/GenBank/DDBJ databases">
        <title>Genomic Encyclopedia of Type Strains, Phase IV (KMG-IV): sequencing the most valuable type-strain genomes for metagenomic binning, comparative biology and taxonomic classification.</title>
        <authorList>
            <person name="Goeker M."/>
        </authorList>
    </citation>
    <scope>NUCLEOTIDE SEQUENCE [LARGE SCALE GENOMIC DNA]</scope>
    <source>
        <strain evidence="2 3">DSM 23814</strain>
    </source>
</reference>
<proteinExistence type="predicted"/>
<sequence length="291" mass="31471">MHLKVTLIGPAFLFLSLAAPTADAIDVLPYDSLAAPAGTFAWTQYFAYSKSHDAFLHGKSVGGSLKAMSVSQRLTYFFDIFGQPALVTGVVPFVDLRDGNIAGAPLNESKGIGDTSVAFTYWLHSDNERKRVFNLSAYLFIPTGKYHPSDTMNPGTNRTSYAFQIAGAYGFGKKWLLEGIADATFHGDNTNADGFGSALKQDPTYSAQAWVSYAVTPKISFSAGWAGGWGGKQKVNGLINGFSSKRQQARGVVSWNVTPSLQILGQISRDFKVKGGFQADTSYVLRISKTF</sequence>
<feature type="chain" id="PRO_5020773815" evidence="1">
    <location>
        <begin position="25"/>
        <end position="291"/>
    </location>
</feature>
<dbReference type="Pfam" id="PF13557">
    <property type="entry name" value="Phenol_MetA_deg"/>
    <property type="match status" value="1"/>
</dbReference>
<dbReference type="InterPro" id="IPR025737">
    <property type="entry name" value="FApF"/>
</dbReference>
<accession>A0A4Q7VFT0</accession>
<dbReference type="AlphaFoldDB" id="A0A4Q7VFT0"/>
<keyword evidence="3" id="KW-1185">Reference proteome</keyword>